<feature type="transmembrane region" description="Helical" evidence="9">
    <location>
        <begin position="56"/>
        <end position="74"/>
    </location>
</feature>
<evidence type="ECO:0000256" key="3">
    <source>
        <dbReference type="ARBA" id="ARBA00022553"/>
    </source>
</evidence>
<keyword evidence="3" id="KW-0597">Phosphoprotein</keyword>
<keyword evidence="6 11" id="KW-0418">Kinase</keyword>
<evidence type="ECO:0000256" key="6">
    <source>
        <dbReference type="ARBA" id="ARBA00022777"/>
    </source>
</evidence>
<feature type="transmembrane region" description="Helical" evidence="9">
    <location>
        <begin position="30"/>
        <end position="50"/>
    </location>
</feature>
<evidence type="ECO:0000256" key="7">
    <source>
        <dbReference type="ARBA" id="ARBA00022840"/>
    </source>
</evidence>
<evidence type="ECO:0000256" key="2">
    <source>
        <dbReference type="ARBA" id="ARBA00012438"/>
    </source>
</evidence>
<dbReference type="EMBL" id="JAEMUK010000007">
    <property type="protein sequence ID" value="MBJ7542540.1"/>
    <property type="molecule type" value="Genomic_DNA"/>
</dbReference>
<comment type="caution">
    <text evidence="11">The sequence shown here is derived from an EMBL/GenBank/DDBJ whole genome shotgun (WGS) entry which is preliminary data.</text>
</comment>
<keyword evidence="4" id="KW-0808">Transferase</keyword>
<comment type="catalytic activity">
    <reaction evidence="1">
        <text>ATP + protein L-histidine = ADP + protein N-phospho-L-histidine.</text>
        <dbReference type="EC" id="2.7.13.3"/>
    </reaction>
</comment>
<evidence type="ECO:0000256" key="8">
    <source>
        <dbReference type="ARBA" id="ARBA00023012"/>
    </source>
</evidence>
<reference evidence="11 12" key="1">
    <citation type="submission" date="2020-12" db="EMBL/GenBank/DDBJ databases">
        <title>Revised draft genomes of Rhodomicrobium vannielii ATCC 17100 and Rhodomicrobium udaipurense JA643.</title>
        <authorList>
            <person name="Conners E.M."/>
            <person name="Davenport E.J."/>
            <person name="Bose A."/>
        </authorList>
    </citation>
    <scope>NUCLEOTIDE SEQUENCE [LARGE SCALE GENOMIC DNA]</scope>
    <source>
        <strain evidence="11 12">JA643</strain>
    </source>
</reference>
<feature type="domain" description="Histidine kinase" evidence="10">
    <location>
        <begin position="94"/>
        <end position="326"/>
    </location>
</feature>
<gene>
    <name evidence="11" type="ORF">JDN41_03110</name>
</gene>
<dbReference type="PROSITE" id="PS50109">
    <property type="entry name" value="HIS_KIN"/>
    <property type="match status" value="1"/>
</dbReference>
<dbReference type="PRINTS" id="PR00344">
    <property type="entry name" value="BCTRLSENSOR"/>
</dbReference>
<keyword evidence="9" id="KW-1133">Transmembrane helix</keyword>
<keyword evidence="9" id="KW-0472">Membrane</keyword>
<dbReference type="PANTHER" id="PTHR43065">
    <property type="entry name" value="SENSOR HISTIDINE KINASE"/>
    <property type="match status" value="1"/>
</dbReference>
<dbReference type="SUPFAM" id="SSF55874">
    <property type="entry name" value="ATPase domain of HSP90 chaperone/DNA topoisomerase II/histidine kinase"/>
    <property type="match status" value="1"/>
</dbReference>
<dbReference type="RefSeq" id="WP_037238243.1">
    <property type="nucleotide sequence ID" value="NZ_JAEMUK010000007.1"/>
</dbReference>
<evidence type="ECO:0000256" key="5">
    <source>
        <dbReference type="ARBA" id="ARBA00022741"/>
    </source>
</evidence>
<dbReference type="InterPro" id="IPR004358">
    <property type="entry name" value="Sig_transdc_His_kin-like_C"/>
</dbReference>
<dbReference type="EC" id="2.7.13.3" evidence="2"/>
<proteinExistence type="predicted"/>
<keyword evidence="7" id="KW-0067">ATP-binding</keyword>
<dbReference type="InterPro" id="IPR005467">
    <property type="entry name" value="His_kinase_dom"/>
</dbReference>
<keyword evidence="5" id="KW-0547">Nucleotide-binding</keyword>
<organism evidence="11 12">
    <name type="scientific">Rhodomicrobium udaipurense</name>
    <dbReference type="NCBI Taxonomy" id="1202716"/>
    <lineage>
        <taxon>Bacteria</taxon>
        <taxon>Pseudomonadati</taxon>
        <taxon>Pseudomonadota</taxon>
        <taxon>Alphaproteobacteria</taxon>
        <taxon>Hyphomicrobiales</taxon>
        <taxon>Hyphomicrobiaceae</taxon>
        <taxon>Rhodomicrobium</taxon>
    </lineage>
</organism>
<keyword evidence="8" id="KW-0902">Two-component regulatory system</keyword>
<protein>
    <recommendedName>
        <fullName evidence="2">histidine kinase</fullName>
        <ecNumber evidence="2">2.7.13.3</ecNumber>
    </recommendedName>
</protein>
<dbReference type="Gene3D" id="3.30.565.10">
    <property type="entry name" value="Histidine kinase-like ATPase, C-terminal domain"/>
    <property type="match status" value="1"/>
</dbReference>
<dbReference type="GO" id="GO:0004673">
    <property type="term" value="F:protein histidine kinase activity"/>
    <property type="evidence" value="ECO:0007669"/>
    <property type="project" value="UniProtKB-EC"/>
</dbReference>
<evidence type="ECO:0000313" key="12">
    <source>
        <dbReference type="Proteomes" id="UP000623250"/>
    </source>
</evidence>
<evidence type="ECO:0000259" key="10">
    <source>
        <dbReference type="PROSITE" id="PS50109"/>
    </source>
</evidence>
<sequence>MNGENSVWLMSETAIILFTFLLYDLANGVLVSILGVLIGLIGYWLLSGAIDVPTEFLLLLPVYGFILSAVVFLSHSERVIARDKLIAARALASSIAHEMRTPLLGIRLDANKTRDHLGRLSAVNRWAQERGYDDTLSDRDMAALNGALQRVDKHAVAANLVIDMLLTNLRDESYSQERMKFYAIASTIDEAISRFQFRPGERELIEVRVCDNFIYQGVEILMVHVIFNLVKNALRAVAGGDGQILIEARTTPAGHILSITDTGPGLEAATLPYIFVPFVTGHAATGGTGIGLSFCRRVVEGFDGSISCSSELGKGTSFEIRLPIVEAKRLDAADAASALSSHAMPQARSGG</sequence>
<accession>A0A8I1GFV4</accession>
<keyword evidence="12" id="KW-1185">Reference proteome</keyword>
<keyword evidence="9" id="KW-0812">Transmembrane</keyword>
<dbReference type="GO" id="GO:0000160">
    <property type="term" value="P:phosphorelay signal transduction system"/>
    <property type="evidence" value="ECO:0007669"/>
    <property type="project" value="UniProtKB-KW"/>
</dbReference>
<dbReference type="InterPro" id="IPR036890">
    <property type="entry name" value="HATPase_C_sf"/>
</dbReference>
<name>A0A8I1GFV4_9HYPH</name>
<dbReference type="PANTHER" id="PTHR43065:SF10">
    <property type="entry name" value="PEROXIDE STRESS-ACTIVATED HISTIDINE KINASE MAK3"/>
    <property type="match status" value="1"/>
</dbReference>
<dbReference type="Proteomes" id="UP000623250">
    <property type="component" value="Unassembled WGS sequence"/>
</dbReference>
<dbReference type="Gene3D" id="1.10.287.130">
    <property type="match status" value="1"/>
</dbReference>
<dbReference type="SMART" id="SM00387">
    <property type="entry name" value="HATPase_c"/>
    <property type="match status" value="1"/>
</dbReference>
<evidence type="ECO:0000256" key="4">
    <source>
        <dbReference type="ARBA" id="ARBA00022679"/>
    </source>
</evidence>
<evidence type="ECO:0000313" key="11">
    <source>
        <dbReference type="EMBL" id="MBJ7542540.1"/>
    </source>
</evidence>
<evidence type="ECO:0000256" key="9">
    <source>
        <dbReference type="SAM" id="Phobius"/>
    </source>
</evidence>
<dbReference type="InterPro" id="IPR003594">
    <property type="entry name" value="HATPase_dom"/>
</dbReference>
<evidence type="ECO:0000256" key="1">
    <source>
        <dbReference type="ARBA" id="ARBA00000085"/>
    </source>
</evidence>
<dbReference type="Pfam" id="PF02518">
    <property type="entry name" value="HATPase_c"/>
    <property type="match status" value="1"/>
</dbReference>
<dbReference type="GO" id="GO:0005524">
    <property type="term" value="F:ATP binding"/>
    <property type="evidence" value="ECO:0007669"/>
    <property type="project" value="UniProtKB-KW"/>
</dbReference>
<dbReference type="AlphaFoldDB" id="A0A8I1GFV4"/>